<keyword evidence="1" id="KW-0597">Phosphoprotein</keyword>
<dbReference type="InterPro" id="IPR015943">
    <property type="entry name" value="WD40/YVTN_repeat-like_dom_sf"/>
</dbReference>
<keyword evidence="3" id="KW-1185">Reference proteome</keyword>
<name>A0ABM9AQM5_9BACT</name>
<dbReference type="PANTHER" id="PTHR43547">
    <property type="entry name" value="TWO-COMPONENT HISTIDINE KINASE"/>
    <property type="match status" value="1"/>
</dbReference>
<evidence type="ECO:0008006" key="4">
    <source>
        <dbReference type="Google" id="ProtNLM"/>
    </source>
</evidence>
<dbReference type="Gene3D" id="2.130.10.10">
    <property type="entry name" value="YVTN repeat-like/Quinoprotein amine dehydrogenase"/>
    <property type="match status" value="4"/>
</dbReference>
<comment type="caution">
    <text evidence="2">The sequence shown here is derived from an EMBL/GenBank/DDBJ whole genome shotgun (WGS) entry which is preliminary data.</text>
</comment>
<evidence type="ECO:0000313" key="2">
    <source>
        <dbReference type="EMBL" id="CAH0996250.1"/>
    </source>
</evidence>
<dbReference type="InterPro" id="IPR011110">
    <property type="entry name" value="Reg_prop"/>
</dbReference>
<dbReference type="SUPFAM" id="SSF63829">
    <property type="entry name" value="Calcium-dependent phosphotriesterase"/>
    <property type="match status" value="1"/>
</dbReference>
<dbReference type="PANTHER" id="PTHR43547:SF2">
    <property type="entry name" value="HYBRID SIGNAL TRANSDUCTION HISTIDINE KINASE C"/>
    <property type="match status" value="1"/>
</dbReference>
<organism evidence="2 3">
    <name type="scientific">Emticicia aquatica</name>
    <dbReference type="NCBI Taxonomy" id="1681835"/>
    <lineage>
        <taxon>Bacteria</taxon>
        <taxon>Pseudomonadati</taxon>
        <taxon>Bacteroidota</taxon>
        <taxon>Cytophagia</taxon>
        <taxon>Cytophagales</taxon>
        <taxon>Leadbetterellaceae</taxon>
        <taxon>Emticicia</taxon>
    </lineage>
</organism>
<evidence type="ECO:0000313" key="3">
    <source>
        <dbReference type="Proteomes" id="UP000837932"/>
    </source>
</evidence>
<protein>
    <recommendedName>
        <fullName evidence="4">Two component regulator propeller</fullName>
    </recommendedName>
</protein>
<proteinExistence type="predicted"/>
<dbReference type="RefSeq" id="WP_238806815.1">
    <property type="nucleotide sequence ID" value="NZ_CAKLPY010000002.1"/>
</dbReference>
<gene>
    <name evidence="2" type="ORF">EMA8858_02381</name>
</gene>
<accession>A0ABM9AQM5</accession>
<sequence length="354" mass="40083">MKKVIFIVQFICCFYCQGQNKEDYNNSIFNLNTISKIDKNIRSIFQDKKGNFWFGTNNVGVYRYDPSAARRSDSLRAGRKTLIQFTEKDGLSNNQVQSIQEDKSGNIWFGTGLFGVSRFDGKSFTTLTNKETNLESEWKIEPNDLWFYAGSGVCRYNGISLVYLPLDNSKNSPYNLSRYAVYSILKDKKGNLWFGTQAQGVCRYDGKTFTWFTEKGLIGPAVLALFEDSKGNIWFGNNGAGLFRYDGKTLINFTDEKELSNKEFRVSGKSVLGTLARIYSINEDNNGNLWIGTVDTGVWKYDGSNLTNYTTKDGLTSNAINTVYKDNNGELWFGTDGDGICKFNGKTFTKFVEK</sequence>
<dbReference type="Proteomes" id="UP000837932">
    <property type="component" value="Unassembled WGS sequence"/>
</dbReference>
<reference evidence="2" key="1">
    <citation type="submission" date="2021-12" db="EMBL/GenBank/DDBJ databases">
        <authorList>
            <person name="Rodrigo-Torres L."/>
            <person name="Arahal R. D."/>
            <person name="Lucena T."/>
        </authorList>
    </citation>
    <scope>NUCLEOTIDE SEQUENCE</scope>
    <source>
        <strain evidence="2">CECT 8858</strain>
    </source>
</reference>
<dbReference type="EMBL" id="CAKLPY010000002">
    <property type="protein sequence ID" value="CAH0996250.1"/>
    <property type="molecule type" value="Genomic_DNA"/>
</dbReference>
<evidence type="ECO:0000256" key="1">
    <source>
        <dbReference type="ARBA" id="ARBA00022553"/>
    </source>
</evidence>
<dbReference type="Pfam" id="PF07494">
    <property type="entry name" value="Reg_prop"/>
    <property type="match status" value="6"/>
</dbReference>